<dbReference type="PANTHER" id="PTHR19271:SF16">
    <property type="entry name" value="CYTOCHROME B"/>
    <property type="match status" value="1"/>
</dbReference>
<evidence type="ECO:0000313" key="3">
    <source>
        <dbReference type="EMBL" id="OIR09899.1"/>
    </source>
</evidence>
<keyword evidence="1" id="KW-0472">Membrane</keyword>
<evidence type="ECO:0000256" key="1">
    <source>
        <dbReference type="SAM" id="Phobius"/>
    </source>
</evidence>
<feature type="transmembrane region" description="Helical" evidence="1">
    <location>
        <begin position="221"/>
        <end position="239"/>
    </location>
</feature>
<evidence type="ECO:0000313" key="4">
    <source>
        <dbReference type="Proteomes" id="UP000183403"/>
    </source>
</evidence>
<dbReference type="Proteomes" id="UP000183403">
    <property type="component" value="Unassembled WGS sequence"/>
</dbReference>
<proteinExistence type="predicted"/>
<name>A0A1J5SPJ8_9ARCH</name>
<accession>A0A1J5SPJ8</accession>
<dbReference type="GO" id="GO:0009055">
    <property type="term" value="F:electron transfer activity"/>
    <property type="evidence" value="ECO:0007669"/>
    <property type="project" value="InterPro"/>
</dbReference>
<reference evidence="3 4" key="1">
    <citation type="submission" date="2016-08" db="EMBL/GenBank/DDBJ databases">
        <title>New Insights into Marine Group III Euryarchaeota, from dark to light.</title>
        <authorList>
            <person name="Haro-Moreno J.M."/>
            <person name="Rodriguez-Valera F."/>
            <person name="Lopez-Garcia P."/>
            <person name="Moreira D."/>
            <person name="Martin-Cuadrado A.B."/>
        </authorList>
    </citation>
    <scope>NUCLEOTIDE SEQUENCE [LARGE SCALE GENOMIC DNA]</scope>
    <source>
        <strain evidence="3">CG-Epi6</strain>
    </source>
</reference>
<keyword evidence="1" id="KW-1133">Transmembrane helix</keyword>
<feature type="transmembrane region" description="Helical" evidence="1">
    <location>
        <begin position="123"/>
        <end position="151"/>
    </location>
</feature>
<gene>
    <name evidence="3" type="ORF">BEU03_01375</name>
</gene>
<dbReference type="SUPFAM" id="SSF81342">
    <property type="entry name" value="Transmembrane di-heme cytochromes"/>
    <property type="match status" value="1"/>
</dbReference>
<feature type="transmembrane region" description="Helical" evidence="1">
    <location>
        <begin position="191"/>
        <end position="209"/>
    </location>
</feature>
<feature type="transmembrane region" description="Helical" evidence="1">
    <location>
        <begin position="287"/>
        <end position="311"/>
    </location>
</feature>
<dbReference type="EMBL" id="MIYV01000025">
    <property type="protein sequence ID" value="OIR09899.1"/>
    <property type="molecule type" value="Genomic_DNA"/>
</dbReference>
<dbReference type="GO" id="GO:0016020">
    <property type="term" value="C:membrane"/>
    <property type="evidence" value="ECO:0007669"/>
    <property type="project" value="InterPro"/>
</dbReference>
<dbReference type="InterPro" id="IPR027387">
    <property type="entry name" value="Cytb/b6-like_sf"/>
</dbReference>
<evidence type="ECO:0000259" key="2">
    <source>
        <dbReference type="PROSITE" id="PS51002"/>
    </source>
</evidence>
<sequence>MKLKLLLAAFLGSITFFTLPASAASGDPPLIEELMRKYTFPLIFLQLLLAVLTVGYFYVSGKLPSVLLATWRWFDERFALHRYASLAKREYYSVVFTLLPSSGRTMPQSHTERYNVKSVWYWYPFYSLGGLSFFAYIILVLTGIYLGFYYVPDGEIVFDEEGHATSGSYQSMELIMTQVSFGYIIRAIHHWAAHFMVAAVFLHMMRVYFVGAYRNPREVNWILGVILLLVTIFFGYTGYLLPWDALGYAAAAIGLEMATSIPAMGPLMAQIVFGGTQVTGDTVIRMYWLHIFVLPLIGTVLMIIHMALVWIQGEAEPH</sequence>
<dbReference type="InterPro" id="IPR005797">
    <property type="entry name" value="Cyt_b/b6_N"/>
</dbReference>
<organism evidence="3 4">
    <name type="scientific">Marine Group III euryarchaeote CG-Epi6</name>
    <dbReference type="NCBI Taxonomy" id="1889000"/>
    <lineage>
        <taxon>Archaea</taxon>
        <taxon>Methanobacteriati</taxon>
        <taxon>Thermoplasmatota</taxon>
        <taxon>Thermoplasmata</taxon>
        <taxon>Candidatus Thermoprofundales</taxon>
    </lineage>
</organism>
<dbReference type="AlphaFoldDB" id="A0A1J5SPJ8"/>
<dbReference type="Pfam" id="PF13631">
    <property type="entry name" value="Cytochrom_B_N_2"/>
    <property type="match status" value="1"/>
</dbReference>
<feature type="domain" description="Cytochrome b/b6 N-terminal region profile" evidence="2">
    <location>
        <begin position="70"/>
        <end position="318"/>
    </location>
</feature>
<feature type="transmembrane region" description="Helical" evidence="1">
    <location>
        <begin position="245"/>
        <end position="267"/>
    </location>
</feature>
<dbReference type="PROSITE" id="PS51002">
    <property type="entry name" value="CYTB_NTER"/>
    <property type="match status" value="1"/>
</dbReference>
<dbReference type="GO" id="GO:0016491">
    <property type="term" value="F:oxidoreductase activity"/>
    <property type="evidence" value="ECO:0007669"/>
    <property type="project" value="InterPro"/>
</dbReference>
<comment type="caution">
    <text evidence="3">The sequence shown here is derived from an EMBL/GenBank/DDBJ whole genome shotgun (WGS) entry which is preliminary data.</text>
</comment>
<keyword evidence="1" id="KW-0812">Transmembrane</keyword>
<dbReference type="Gene3D" id="1.20.810.10">
    <property type="entry name" value="Cytochrome Bc1 Complex, Chain C"/>
    <property type="match status" value="1"/>
</dbReference>
<dbReference type="GO" id="GO:0022904">
    <property type="term" value="P:respiratory electron transport chain"/>
    <property type="evidence" value="ECO:0007669"/>
    <property type="project" value="InterPro"/>
</dbReference>
<dbReference type="PANTHER" id="PTHR19271">
    <property type="entry name" value="CYTOCHROME B"/>
    <property type="match status" value="1"/>
</dbReference>
<dbReference type="InterPro" id="IPR016174">
    <property type="entry name" value="Di-haem_cyt_TM"/>
</dbReference>
<feature type="transmembrane region" description="Helical" evidence="1">
    <location>
        <begin position="39"/>
        <end position="59"/>
    </location>
</feature>
<protein>
    <recommendedName>
        <fullName evidence="2">Cytochrome b/b6 N-terminal region profile domain-containing protein</fullName>
    </recommendedName>
</protein>